<feature type="modified residue" description="4-aspartylphosphate" evidence="2">
    <location>
        <position position="101"/>
    </location>
</feature>
<dbReference type="PANTHER" id="PTHR44591:SF3">
    <property type="entry name" value="RESPONSE REGULATORY DOMAIN-CONTAINING PROTEIN"/>
    <property type="match status" value="1"/>
</dbReference>
<dbReference type="Pfam" id="PF00072">
    <property type="entry name" value="Response_reg"/>
    <property type="match status" value="1"/>
</dbReference>
<dbReference type="CDD" id="cd00156">
    <property type="entry name" value="REC"/>
    <property type="match status" value="1"/>
</dbReference>
<dbReference type="PANTHER" id="PTHR44591">
    <property type="entry name" value="STRESS RESPONSE REGULATOR PROTEIN 1"/>
    <property type="match status" value="1"/>
</dbReference>
<dbReference type="InterPro" id="IPR011006">
    <property type="entry name" value="CheY-like_superfamily"/>
</dbReference>
<dbReference type="EC" id="2.7.-.-" evidence="4"/>
<dbReference type="SUPFAM" id="SSF52172">
    <property type="entry name" value="CheY-like"/>
    <property type="match status" value="1"/>
</dbReference>
<dbReference type="SMART" id="SM00448">
    <property type="entry name" value="REC"/>
    <property type="match status" value="1"/>
</dbReference>
<dbReference type="InterPro" id="IPR050595">
    <property type="entry name" value="Bact_response_regulator"/>
</dbReference>
<organism evidence="4 5">
    <name type="scientific">Gimesia aquarii</name>
    <dbReference type="NCBI Taxonomy" id="2527964"/>
    <lineage>
        <taxon>Bacteria</taxon>
        <taxon>Pseudomonadati</taxon>
        <taxon>Planctomycetota</taxon>
        <taxon>Planctomycetia</taxon>
        <taxon>Planctomycetales</taxon>
        <taxon>Planctomycetaceae</taxon>
        <taxon>Gimesia</taxon>
    </lineage>
</organism>
<dbReference type="InterPro" id="IPR001789">
    <property type="entry name" value="Sig_transdc_resp-reg_receiver"/>
</dbReference>
<evidence type="ECO:0000256" key="1">
    <source>
        <dbReference type="ARBA" id="ARBA00022553"/>
    </source>
</evidence>
<gene>
    <name evidence="4" type="primary">spo0F</name>
    <name evidence="4" type="ORF">V202x_03530</name>
</gene>
<feature type="domain" description="Response regulatory" evidence="3">
    <location>
        <begin position="53"/>
        <end position="166"/>
    </location>
</feature>
<reference evidence="4 5" key="1">
    <citation type="submission" date="2019-03" db="EMBL/GenBank/DDBJ databases">
        <title>Deep-cultivation of Planctomycetes and their phenomic and genomic characterization uncovers novel biology.</title>
        <authorList>
            <person name="Wiegand S."/>
            <person name="Jogler M."/>
            <person name="Boedeker C."/>
            <person name="Pinto D."/>
            <person name="Vollmers J."/>
            <person name="Rivas-Marin E."/>
            <person name="Kohn T."/>
            <person name="Peeters S.H."/>
            <person name="Heuer A."/>
            <person name="Rast P."/>
            <person name="Oberbeckmann S."/>
            <person name="Bunk B."/>
            <person name="Jeske O."/>
            <person name="Meyerdierks A."/>
            <person name="Storesund J.E."/>
            <person name="Kallscheuer N."/>
            <person name="Luecker S."/>
            <person name="Lage O.M."/>
            <person name="Pohl T."/>
            <person name="Merkel B.J."/>
            <person name="Hornburger P."/>
            <person name="Mueller R.-W."/>
            <person name="Bruemmer F."/>
            <person name="Labrenz M."/>
            <person name="Spormann A.M."/>
            <person name="Op den Camp H."/>
            <person name="Overmann J."/>
            <person name="Amann R."/>
            <person name="Jetten M.S.M."/>
            <person name="Mascher T."/>
            <person name="Medema M.H."/>
            <person name="Devos D.P."/>
            <person name="Kaster A.-K."/>
            <person name="Ovreas L."/>
            <person name="Rohde M."/>
            <person name="Galperin M.Y."/>
            <person name="Jogler C."/>
        </authorList>
    </citation>
    <scope>NUCLEOTIDE SEQUENCE [LARGE SCALE GENOMIC DNA]</scope>
    <source>
        <strain evidence="4 5">V202</strain>
    </source>
</reference>
<protein>
    <submittedName>
        <fullName evidence="4">Sporulation initiation phosphotransferase F</fullName>
        <ecNumber evidence="4">2.7.-.-</ecNumber>
    </submittedName>
</protein>
<keyword evidence="1 2" id="KW-0597">Phosphoprotein</keyword>
<dbReference type="PROSITE" id="PS50110">
    <property type="entry name" value="RESPONSE_REGULATORY"/>
    <property type="match status" value="1"/>
</dbReference>
<keyword evidence="4" id="KW-0808">Transferase</keyword>
<keyword evidence="5" id="KW-1185">Reference proteome</keyword>
<evidence type="ECO:0000313" key="5">
    <source>
        <dbReference type="Proteomes" id="UP000318384"/>
    </source>
</evidence>
<dbReference type="Proteomes" id="UP000318384">
    <property type="component" value="Chromosome"/>
</dbReference>
<dbReference type="GO" id="GO:0000160">
    <property type="term" value="P:phosphorelay signal transduction system"/>
    <property type="evidence" value="ECO:0007669"/>
    <property type="project" value="InterPro"/>
</dbReference>
<dbReference type="Gene3D" id="3.40.50.2300">
    <property type="match status" value="1"/>
</dbReference>
<dbReference type="EMBL" id="CP037422">
    <property type="protein sequence ID" value="QDU07008.1"/>
    <property type="molecule type" value="Genomic_DNA"/>
</dbReference>
<evidence type="ECO:0000256" key="2">
    <source>
        <dbReference type="PROSITE-ProRule" id="PRU00169"/>
    </source>
</evidence>
<accession>A0A517WP25</accession>
<evidence type="ECO:0000259" key="3">
    <source>
        <dbReference type="PROSITE" id="PS50110"/>
    </source>
</evidence>
<evidence type="ECO:0000313" key="4">
    <source>
        <dbReference type="EMBL" id="QDU07008.1"/>
    </source>
</evidence>
<dbReference type="GO" id="GO:0016740">
    <property type="term" value="F:transferase activity"/>
    <property type="evidence" value="ECO:0007669"/>
    <property type="project" value="UniProtKB-KW"/>
</dbReference>
<sequence length="181" mass="20296">MVSDLLILEVSNRYLHELIFRLGLVQASPGVLAFRNYLMRSIMVIAKSQTPYQLLIADDDPGFRDVLKELLNPYFKLFEAESGEEAVELVEHGQVDIVLLDMHMDVLTGLEAVRIMKEINAILPCILITADATDELRQDATAANAYDVLSKPVKRQELVTTVSHALVDTYQDPDIPSWLGN</sequence>
<dbReference type="AlphaFoldDB" id="A0A517WP25"/>
<name>A0A517WP25_9PLAN</name>
<proteinExistence type="predicted"/>